<dbReference type="EMBL" id="JAKROA010000021">
    <property type="protein sequence ID" value="KAL5103055.1"/>
    <property type="molecule type" value="Genomic_DNA"/>
</dbReference>
<accession>A0ABR4Q055</accession>
<proteinExistence type="predicted"/>
<name>A0ABR4Q055_9CEST</name>
<organism evidence="2 4">
    <name type="scientific">Taenia crassiceps</name>
    <dbReference type="NCBI Taxonomy" id="6207"/>
    <lineage>
        <taxon>Eukaryota</taxon>
        <taxon>Metazoa</taxon>
        <taxon>Spiralia</taxon>
        <taxon>Lophotrochozoa</taxon>
        <taxon>Platyhelminthes</taxon>
        <taxon>Cestoda</taxon>
        <taxon>Eucestoda</taxon>
        <taxon>Cyclophyllidea</taxon>
        <taxon>Taeniidae</taxon>
        <taxon>Taenia</taxon>
    </lineage>
</organism>
<keyword evidence="1" id="KW-0732">Signal</keyword>
<feature type="signal peptide" evidence="1">
    <location>
        <begin position="1"/>
        <end position="22"/>
    </location>
</feature>
<comment type="caution">
    <text evidence="2">The sequence shown here is derived from an EMBL/GenBank/DDBJ whole genome shotgun (WGS) entry which is preliminary data.</text>
</comment>
<evidence type="ECO:0000313" key="2">
    <source>
        <dbReference type="EMBL" id="KAL5103021.1"/>
    </source>
</evidence>
<feature type="chain" id="PRO_5045031946" evidence="1">
    <location>
        <begin position="23"/>
        <end position="177"/>
    </location>
</feature>
<gene>
    <name evidence="2" type="ORF">TcWFU_000385</name>
    <name evidence="3" type="ORF">TcWFU_004048</name>
</gene>
<protein>
    <submittedName>
        <fullName evidence="2">Uncharacterized protein</fullName>
    </submittedName>
</protein>
<evidence type="ECO:0000313" key="4">
    <source>
        <dbReference type="Proteomes" id="UP001651158"/>
    </source>
</evidence>
<keyword evidence="4" id="KW-1185">Reference proteome</keyword>
<dbReference type="Proteomes" id="UP001651158">
    <property type="component" value="Unassembled WGS sequence"/>
</dbReference>
<reference evidence="2 4" key="1">
    <citation type="journal article" date="2022" name="Front. Cell. Infect. Microbiol.">
        <title>The Genomes of Two Strains of Taenia crassiceps the Animal Model for the Study of Human Cysticercosis.</title>
        <authorList>
            <person name="Bobes R.J."/>
            <person name="Estrada K."/>
            <person name="Rios-Valencia D.G."/>
            <person name="Calderon-Gallegos A."/>
            <person name="de la Torre P."/>
            <person name="Carrero J.C."/>
            <person name="Sanchez-Flores A."/>
            <person name="Laclette J.P."/>
        </authorList>
    </citation>
    <scope>NUCLEOTIDE SEQUENCE [LARGE SCALE GENOMIC DNA]</scope>
    <source>
        <strain evidence="2">WFUcys</strain>
    </source>
</reference>
<evidence type="ECO:0000256" key="1">
    <source>
        <dbReference type="SAM" id="SignalP"/>
    </source>
</evidence>
<sequence length="177" mass="19566">MTDGRFDVHLCLSVCVCPCVAALSLPMVLQHFPCFIATQHDITPAIQRVLGPCEGQQQAMTPTQSQIRLLPVDKSGGDSDATQRLTKAFLRMLVMCVHHQNVRSGRKISVALRSLSTPSRRPLATYDSLLNLLLLDFLTPMVLASMSDRSTHQEGGYPSRVDWWIEGLVTSESLAVF</sequence>
<dbReference type="EMBL" id="JAKROA010000021">
    <property type="protein sequence ID" value="KAL5103021.1"/>
    <property type="molecule type" value="Genomic_DNA"/>
</dbReference>
<evidence type="ECO:0000313" key="3">
    <source>
        <dbReference type="EMBL" id="KAL5103055.1"/>
    </source>
</evidence>
<reference evidence="2" key="2">
    <citation type="submission" date="2024-12" db="EMBL/GenBank/DDBJ databases">
        <authorList>
            <person name="Estrada K."/>
            <person name="Bobes R.J."/>
            <person name="Sanchez-Flores A."/>
            <person name="Laclette J.P."/>
        </authorList>
    </citation>
    <scope>NUCLEOTIDE SEQUENCE</scope>
    <source>
        <strain evidence="2">WFUcys</strain>
        <tissue evidence="2">Peritoneal cavity of infected mice</tissue>
    </source>
</reference>